<evidence type="ECO:0000313" key="2">
    <source>
        <dbReference type="Proteomes" id="UP001596507"/>
    </source>
</evidence>
<keyword evidence="2" id="KW-1185">Reference proteome</keyword>
<organism evidence="1 2">
    <name type="scientific">Microbacterium fluvii</name>
    <dbReference type="NCBI Taxonomy" id="415215"/>
    <lineage>
        <taxon>Bacteria</taxon>
        <taxon>Bacillati</taxon>
        <taxon>Actinomycetota</taxon>
        <taxon>Actinomycetes</taxon>
        <taxon>Micrococcales</taxon>
        <taxon>Microbacteriaceae</taxon>
        <taxon>Microbacterium</taxon>
    </lineage>
</organism>
<dbReference type="Proteomes" id="UP001596507">
    <property type="component" value="Unassembled WGS sequence"/>
</dbReference>
<gene>
    <name evidence="1" type="ORF">ACFQRL_06375</name>
</gene>
<protein>
    <submittedName>
        <fullName evidence="1">DUF4192 domain-containing protein</fullName>
    </submittedName>
</protein>
<sequence length="402" mass="43041">MTSPPPVVLTSATAADFLASLPALAGCTTRESLLIVPFHGRRTLGVMRFDLPQPDDPSVLDHLAAVAIGMLSRMSTCDGAALVVYCGIDFPTAWRRWEPLHRTLGGRLDEAGFAVIDALCVANDGWGSRSAPVVPPGGRPLREIDDSEMTAALAAHGLAGRPGEYDADAQLPPPERSRAARLGEAVARLAEHGEEVDAFGIVSAAGTVDPVALVERLLPRASQSGPLRELAHLVAACTVPATRDQIILQIAFGQDMSRRVARTHAHLHDLQARTGASMDDVVASETAQGRPPFGDDGTLLMGRSDRIPDAERLRQGIALLRHAAAHVEGRHRAGALCVLAWLNWAMGRSTVALRHVEQAMTADPALTMAPLLRRLFDSGTLPDWVYRCRDDAAAPEQMPRRA</sequence>
<dbReference type="RefSeq" id="WP_262873468.1">
    <property type="nucleotide sequence ID" value="NZ_BAABKW010000002.1"/>
</dbReference>
<name>A0ABW2HB85_9MICO</name>
<reference evidence="2" key="1">
    <citation type="journal article" date="2019" name="Int. J. Syst. Evol. Microbiol.">
        <title>The Global Catalogue of Microorganisms (GCM) 10K type strain sequencing project: providing services to taxonomists for standard genome sequencing and annotation.</title>
        <authorList>
            <consortium name="The Broad Institute Genomics Platform"/>
            <consortium name="The Broad Institute Genome Sequencing Center for Infectious Disease"/>
            <person name="Wu L."/>
            <person name="Ma J."/>
        </authorList>
    </citation>
    <scope>NUCLEOTIDE SEQUENCE [LARGE SCALE GENOMIC DNA]</scope>
    <source>
        <strain evidence="2">CGMCC 1.15772</strain>
    </source>
</reference>
<dbReference type="EMBL" id="JBHTBE010000001">
    <property type="protein sequence ID" value="MFC7268577.1"/>
    <property type="molecule type" value="Genomic_DNA"/>
</dbReference>
<evidence type="ECO:0000313" key="1">
    <source>
        <dbReference type="EMBL" id="MFC7268577.1"/>
    </source>
</evidence>
<proteinExistence type="predicted"/>
<accession>A0ABW2HB85</accession>
<comment type="caution">
    <text evidence="1">The sequence shown here is derived from an EMBL/GenBank/DDBJ whole genome shotgun (WGS) entry which is preliminary data.</text>
</comment>
<dbReference type="Pfam" id="PF13830">
    <property type="entry name" value="DUF4192"/>
    <property type="match status" value="2"/>
</dbReference>
<dbReference type="InterPro" id="IPR025447">
    <property type="entry name" value="DUF4192"/>
</dbReference>